<comment type="caution">
    <text evidence="2">The sequence shown here is derived from an EMBL/GenBank/DDBJ whole genome shotgun (WGS) entry which is preliminary data.</text>
</comment>
<organism evidence="2 3">
    <name type="scientific">Suillus fuscotomentosus</name>
    <dbReference type="NCBI Taxonomy" id="1912939"/>
    <lineage>
        <taxon>Eukaryota</taxon>
        <taxon>Fungi</taxon>
        <taxon>Dikarya</taxon>
        <taxon>Basidiomycota</taxon>
        <taxon>Agaricomycotina</taxon>
        <taxon>Agaricomycetes</taxon>
        <taxon>Agaricomycetidae</taxon>
        <taxon>Boletales</taxon>
        <taxon>Suillineae</taxon>
        <taxon>Suillaceae</taxon>
        <taxon>Suillus</taxon>
    </lineage>
</organism>
<evidence type="ECO:0000313" key="2">
    <source>
        <dbReference type="EMBL" id="KAG1902174.1"/>
    </source>
</evidence>
<name>A0AAD4HNX5_9AGAM</name>
<dbReference type="AlphaFoldDB" id="A0AAD4HNX5"/>
<gene>
    <name evidence="2" type="ORF">F5891DRAFT_176962</name>
</gene>
<dbReference type="EMBL" id="JABBWK010000018">
    <property type="protein sequence ID" value="KAG1902174.1"/>
    <property type="molecule type" value="Genomic_DNA"/>
</dbReference>
<accession>A0AAD4HNX5</accession>
<reference evidence="2" key="1">
    <citation type="journal article" date="2020" name="New Phytol.">
        <title>Comparative genomics reveals dynamic genome evolution in host specialist ectomycorrhizal fungi.</title>
        <authorList>
            <person name="Lofgren L.A."/>
            <person name="Nguyen N.H."/>
            <person name="Vilgalys R."/>
            <person name="Ruytinx J."/>
            <person name="Liao H.L."/>
            <person name="Branco S."/>
            <person name="Kuo A."/>
            <person name="LaButti K."/>
            <person name="Lipzen A."/>
            <person name="Andreopoulos W."/>
            <person name="Pangilinan J."/>
            <person name="Riley R."/>
            <person name="Hundley H."/>
            <person name="Na H."/>
            <person name="Barry K."/>
            <person name="Grigoriev I.V."/>
            <person name="Stajich J.E."/>
            <person name="Kennedy P.G."/>
        </authorList>
    </citation>
    <scope>NUCLEOTIDE SEQUENCE</scope>
    <source>
        <strain evidence="2">FC203</strain>
    </source>
</reference>
<dbReference type="RefSeq" id="XP_041227749.1">
    <property type="nucleotide sequence ID" value="XM_041370801.1"/>
</dbReference>
<dbReference type="Proteomes" id="UP001195769">
    <property type="component" value="Unassembled WGS sequence"/>
</dbReference>
<proteinExistence type="predicted"/>
<keyword evidence="1" id="KW-0472">Membrane</keyword>
<evidence type="ECO:0000256" key="1">
    <source>
        <dbReference type="SAM" id="Phobius"/>
    </source>
</evidence>
<protein>
    <submittedName>
        <fullName evidence="2">Uncharacterized protein</fullName>
    </submittedName>
</protein>
<keyword evidence="3" id="KW-1185">Reference proteome</keyword>
<keyword evidence="1" id="KW-1133">Transmembrane helix</keyword>
<sequence>MNDMHFYDTYSLHFLWLVPNFRFVMVTFTPFCGIFTYFVKSSGTKHLLYMSILISTAIFLGSTTTGRPNRRCRPSTTSPICVFLVAESARSPTLRHQGQMPRNRAFLSLVTTILHRGGWTRPETHYVSHAVNLITRVMHVRPRDLMNANGLQKK</sequence>
<evidence type="ECO:0000313" key="3">
    <source>
        <dbReference type="Proteomes" id="UP001195769"/>
    </source>
</evidence>
<keyword evidence="1" id="KW-0812">Transmembrane</keyword>
<dbReference type="GeneID" id="64665099"/>
<feature type="transmembrane region" description="Helical" evidence="1">
    <location>
        <begin position="46"/>
        <end position="64"/>
    </location>
</feature>
<feature type="transmembrane region" description="Helical" evidence="1">
    <location>
        <begin position="20"/>
        <end position="39"/>
    </location>
</feature>